<gene>
    <name evidence="4" type="ORF">CHUDEA2_1680</name>
</gene>
<dbReference type="InterPro" id="IPR011011">
    <property type="entry name" value="Znf_FYVE_PHD"/>
</dbReference>
<feature type="compositionally biased region" description="Basic and acidic residues" evidence="2">
    <location>
        <begin position="188"/>
        <end position="198"/>
    </location>
</feature>
<dbReference type="Gene3D" id="6.10.140.1740">
    <property type="match status" value="1"/>
</dbReference>
<sequence>MSESHEIFMEDISLLPGWILRNLSLMREIDKKSNDLQITLEEKRGKYLKELSKVANPESQNIDKDVNIFKIDEINELQRELKALLKEKIAISDQSVHYIRYDGEILKKHYEQLRESFTENFMNNNDSGSSNSYSGRTSLQGQINFKNPGSNNTINNIANNFNGNELNTCHNSISEAYNSNDNCNNESHNGDKNIESHNKPSFAHESISRASKRRRSSTATHIKDTFDQITKKPNAFVGTSSSQKSDQNNLSNDNQNQLCSICEGIELINNKFVKCEYCSNNMHITCSWSSNPFLCRKCCKKSSVQPSITYDIEYSASLINTPKSDNTKISKGSRKK</sequence>
<evidence type="ECO:0000256" key="1">
    <source>
        <dbReference type="SAM" id="Coils"/>
    </source>
</evidence>
<accession>A0A0S4TBE7</accession>
<dbReference type="SUPFAM" id="SSF57903">
    <property type="entry name" value="FYVE/PHD zinc finger"/>
    <property type="match status" value="1"/>
</dbReference>
<dbReference type="VEuPathDB" id="CryptoDB:GY17_00002118"/>
<dbReference type="CDD" id="cd16857">
    <property type="entry name" value="ING_ING1_2"/>
    <property type="match status" value="1"/>
</dbReference>
<keyword evidence="1" id="KW-0175">Coiled coil</keyword>
<reference evidence="4" key="1">
    <citation type="submission" date="2015-08" db="EMBL/GenBank/DDBJ databases">
        <authorList>
            <person name="Babu N.S."/>
            <person name="Beckwith C.J."/>
            <person name="Beseler K.G."/>
            <person name="Brison A."/>
            <person name="Carone J.V."/>
            <person name="Caskin T.P."/>
            <person name="Diamond M."/>
            <person name="Durham M.E."/>
            <person name="Foxe J.M."/>
            <person name="Go M."/>
            <person name="Henderson B.A."/>
            <person name="Jones I.B."/>
            <person name="McGettigan J.A."/>
            <person name="Micheletti S.J."/>
            <person name="Nasrallah M.E."/>
            <person name="Ortiz D."/>
            <person name="Piller C.R."/>
            <person name="Privatt S.R."/>
            <person name="Schneider S.L."/>
            <person name="Sharp S."/>
            <person name="Smith T.C."/>
            <person name="Stanton J.D."/>
            <person name="Ullery H.E."/>
            <person name="Wilson R.J."/>
            <person name="Serrano M.G."/>
            <person name="Buck G."/>
            <person name="Lee V."/>
            <person name="Wang Y."/>
            <person name="Carvalho R."/>
            <person name="Voegtly L."/>
            <person name="Shi R."/>
            <person name="Duckworth R."/>
            <person name="Johnson A."/>
            <person name="Loviza R."/>
            <person name="Walstead R."/>
            <person name="Shah Z."/>
            <person name="Kiflezghi M."/>
            <person name="Wade K."/>
            <person name="Ball S.L."/>
            <person name="Bradley K.W."/>
            <person name="Asai D.J."/>
            <person name="Bowman C.A."/>
            <person name="Russell D.A."/>
            <person name="Pope W.H."/>
            <person name="Jacobs-Sera D."/>
            <person name="Hendrix R.W."/>
            <person name="Hatfull G.F."/>
        </authorList>
    </citation>
    <scope>NUCLEOTIDE SEQUENCE [LARGE SCALE GENOMIC DNA]</scope>
</reference>
<feature type="coiled-coil region" evidence="1">
    <location>
        <begin position="67"/>
        <end position="94"/>
    </location>
</feature>
<dbReference type="InterPro" id="IPR024610">
    <property type="entry name" value="ING_N_histone-binding"/>
</dbReference>
<proteinExistence type="predicted"/>
<dbReference type="Proteomes" id="UP000199752">
    <property type="component" value="Chromosome 2"/>
</dbReference>
<dbReference type="VEuPathDB" id="CryptoDB:ChTU502y2012_418g0240"/>
<dbReference type="VEuPathDB" id="CryptoDB:CHUDEA2_1680"/>
<dbReference type="EMBL" id="LN877948">
    <property type="protein sequence ID" value="CUV04523.1"/>
    <property type="molecule type" value="Genomic_DNA"/>
</dbReference>
<protein>
    <recommendedName>
        <fullName evidence="3">Inhibitor of growth protein N-terminal histone-binding domain-containing protein</fullName>
    </recommendedName>
</protein>
<feature type="region of interest" description="Disordered" evidence="2">
    <location>
        <begin position="180"/>
        <end position="220"/>
    </location>
</feature>
<dbReference type="Pfam" id="PF12998">
    <property type="entry name" value="ING"/>
    <property type="match status" value="1"/>
</dbReference>
<evidence type="ECO:0000259" key="3">
    <source>
        <dbReference type="SMART" id="SM01408"/>
    </source>
</evidence>
<dbReference type="AlphaFoldDB" id="A0A0S4TBE7"/>
<name>A0A0S4TBE7_CRYHO</name>
<evidence type="ECO:0000313" key="4">
    <source>
        <dbReference type="EMBL" id="CUV04523.1"/>
    </source>
</evidence>
<organism evidence="4">
    <name type="scientific">Cryptosporidium hominis</name>
    <dbReference type="NCBI Taxonomy" id="237895"/>
    <lineage>
        <taxon>Eukaryota</taxon>
        <taxon>Sar</taxon>
        <taxon>Alveolata</taxon>
        <taxon>Apicomplexa</taxon>
        <taxon>Conoidasida</taxon>
        <taxon>Coccidia</taxon>
        <taxon>Eucoccidiorida</taxon>
        <taxon>Eimeriorina</taxon>
        <taxon>Cryptosporidiidae</taxon>
        <taxon>Cryptosporidium</taxon>
    </lineage>
</organism>
<dbReference type="SMART" id="SM01408">
    <property type="entry name" value="ING"/>
    <property type="match status" value="1"/>
</dbReference>
<feature type="domain" description="Inhibitor of growth protein N-terminal histone-binding" evidence="3">
    <location>
        <begin position="4"/>
        <end position="113"/>
    </location>
</feature>
<dbReference type="VEuPathDB" id="CryptoDB:Chro.20182"/>
<evidence type="ECO:0000256" key="2">
    <source>
        <dbReference type="SAM" id="MobiDB-lite"/>
    </source>
</evidence>